<proteinExistence type="predicted"/>
<dbReference type="AlphaFoldDB" id="A0A419F6E6"/>
<evidence type="ECO:0000313" key="1">
    <source>
        <dbReference type="EMBL" id="RJP74029.1"/>
    </source>
</evidence>
<sequence length="255" mass="28461">MSKDEGPLTRWSLYIDIEGFGATYEEGTQGLISLGALMEGIYRIGTICFPESPDRIFAHQIGDGFILVGEFGTESLERPLSIAIALMRHVLMTGGVAKATISEGTFGDIRGCYPEELCEALAKACGRAVRLGRGVMTIFTVMGTALINAHRLSKTPSGSLIVIRRTDLHRLPPEIRAVEHGDMAIVDWIHTLYPQLNRIIQQAGLHNPDIQDMERYMKRYMDGYLKSNETSDSDEHRRAKKWVDNTGFFLNLART</sequence>
<dbReference type="Proteomes" id="UP000285961">
    <property type="component" value="Unassembled WGS sequence"/>
</dbReference>
<comment type="caution">
    <text evidence="1">The sequence shown here is derived from an EMBL/GenBank/DDBJ whole genome shotgun (WGS) entry which is preliminary data.</text>
</comment>
<gene>
    <name evidence="1" type="ORF">C4532_03280</name>
</gene>
<name>A0A419F6E6_9BACT</name>
<evidence type="ECO:0000313" key="2">
    <source>
        <dbReference type="Proteomes" id="UP000285961"/>
    </source>
</evidence>
<evidence type="ECO:0008006" key="3">
    <source>
        <dbReference type="Google" id="ProtNLM"/>
    </source>
</evidence>
<protein>
    <recommendedName>
        <fullName evidence="3">Guanylate cyclase domain-containing protein</fullName>
    </recommendedName>
</protein>
<accession>A0A419F6E6</accession>
<dbReference type="EMBL" id="QZKI01000021">
    <property type="protein sequence ID" value="RJP74029.1"/>
    <property type="molecule type" value="Genomic_DNA"/>
</dbReference>
<reference evidence="1 2" key="1">
    <citation type="journal article" date="2017" name="ISME J.">
        <title>Energy and carbon metabolisms in a deep terrestrial subsurface fluid microbial community.</title>
        <authorList>
            <person name="Momper L."/>
            <person name="Jungbluth S.P."/>
            <person name="Lee M.D."/>
            <person name="Amend J.P."/>
        </authorList>
    </citation>
    <scope>NUCLEOTIDE SEQUENCE [LARGE SCALE GENOMIC DNA]</scope>
    <source>
        <strain evidence="1">SURF_17</strain>
    </source>
</reference>
<organism evidence="1 2">
    <name type="scientific">Candidatus Abyssobacteria bacterium SURF_17</name>
    <dbReference type="NCBI Taxonomy" id="2093361"/>
    <lineage>
        <taxon>Bacteria</taxon>
        <taxon>Pseudomonadati</taxon>
        <taxon>Candidatus Hydrogenedentota</taxon>
        <taxon>Candidatus Abyssobacteria</taxon>
    </lineage>
</organism>